<dbReference type="AlphaFoldDB" id="A0A421B2R7"/>
<feature type="region of interest" description="Disordered" evidence="1">
    <location>
        <begin position="263"/>
        <end position="283"/>
    </location>
</feature>
<reference evidence="3 4" key="1">
    <citation type="submission" date="2018-10" db="EMBL/GenBank/DDBJ databases">
        <title>Genomic Encyclopedia of Archaeal and Bacterial Type Strains, Phase II (KMG-II): from individual species to whole genera.</title>
        <authorList>
            <person name="Goeker M."/>
        </authorList>
    </citation>
    <scope>NUCLEOTIDE SEQUENCE [LARGE SCALE GENOMIC DNA]</scope>
    <source>
        <strain evidence="3 4">DSM 45657</strain>
    </source>
</reference>
<keyword evidence="4" id="KW-1185">Reference proteome</keyword>
<evidence type="ECO:0000259" key="2">
    <source>
        <dbReference type="Pfam" id="PF01345"/>
    </source>
</evidence>
<dbReference type="Pfam" id="PF01345">
    <property type="entry name" value="DUF11"/>
    <property type="match status" value="1"/>
</dbReference>
<dbReference type="InterPro" id="IPR001434">
    <property type="entry name" value="OmcB-like_DUF11"/>
</dbReference>
<dbReference type="EMBL" id="RCDD01000002">
    <property type="protein sequence ID" value="RLK58558.1"/>
    <property type="molecule type" value="Genomic_DNA"/>
</dbReference>
<organism evidence="3 4">
    <name type="scientific">Actinokineospora cianjurensis</name>
    <dbReference type="NCBI Taxonomy" id="585224"/>
    <lineage>
        <taxon>Bacteria</taxon>
        <taxon>Bacillati</taxon>
        <taxon>Actinomycetota</taxon>
        <taxon>Actinomycetes</taxon>
        <taxon>Pseudonocardiales</taxon>
        <taxon>Pseudonocardiaceae</taxon>
        <taxon>Actinokineospora</taxon>
    </lineage>
</organism>
<dbReference type="RefSeq" id="WP_121391277.1">
    <property type="nucleotide sequence ID" value="NZ_RCDD01000002.1"/>
</dbReference>
<evidence type="ECO:0000313" key="3">
    <source>
        <dbReference type="EMBL" id="RLK58558.1"/>
    </source>
</evidence>
<feature type="domain" description="DUF11" evidence="2">
    <location>
        <begin position="171"/>
        <end position="287"/>
    </location>
</feature>
<evidence type="ECO:0000256" key="1">
    <source>
        <dbReference type="SAM" id="MobiDB-lite"/>
    </source>
</evidence>
<proteinExistence type="predicted"/>
<name>A0A421B2R7_9PSEU</name>
<protein>
    <submittedName>
        <fullName evidence="3">Putative repeat protein (TIGR01451 family)</fullName>
    </submittedName>
</protein>
<comment type="caution">
    <text evidence="3">The sequence shown here is derived from an EMBL/GenBank/DDBJ whole genome shotgun (WGS) entry which is preliminary data.</text>
</comment>
<gene>
    <name evidence="3" type="ORF">CLV68_3026</name>
</gene>
<sequence length="298" mass="29391">MRDRLRAVLKGSGTVAAAVVVVFSSLQRPALADTLVASSEHVTVEASTTSARPGDQVTFTVTVTNDSGSGSTAFAGVFADTTLFDSPGTCTVITGPTPTSCQIGSSGRAAVVECAPGCVIPAGTALRARITTTVAAIAAPGVHTVTPSGGLHDFEPWTPATFPFTVLSEADIAVGLTAVPGPALSGTITYTQTATNNGPATTTAGTVITTLPAQATGVTGLPAHCGYTAATKKVACDLTALANGATTTNTFAAQLSPVALGTQSATATRTTSTPTDPAPGNDTATATCSATTSLLISC</sequence>
<evidence type="ECO:0000313" key="4">
    <source>
        <dbReference type="Proteomes" id="UP000282454"/>
    </source>
</evidence>
<accession>A0A421B2R7</accession>
<dbReference type="InterPro" id="IPR047589">
    <property type="entry name" value="DUF11_rpt"/>
</dbReference>
<dbReference type="NCBIfam" id="TIGR01451">
    <property type="entry name" value="B_ant_repeat"/>
    <property type="match status" value="1"/>
</dbReference>
<dbReference type="Proteomes" id="UP000282454">
    <property type="component" value="Unassembled WGS sequence"/>
</dbReference>